<keyword evidence="2" id="KW-1185">Reference proteome</keyword>
<dbReference type="EMBL" id="JANPWB010000008">
    <property type="protein sequence ID" value="KAJ1166778.1"/>
    <property type="molecule type" value="Genomic_DNA"/>
</dbReference>
<evidence type="ECO:0000313" key="2">
    <source>
        <dbReference type="Proteomes" id="UP001066276"/>
    </source>
</evidence>
<name>A0AAV7SRU6_PLEWA</name>
<sequence length="120" mass="13941">MLEAKLGDREWQQQAGYAVRREGAVRPKEQPLRIWASEMWAAARQAEGNLCRPWASAAKRRLGHCRPAWQRRQHASLRRALQQGRQRQTGGRNKSVRLCWSEGRGERRHMYQVHASSLSV</sequence>
<accession>A0AAV7SRU6</accession>
<reference evidence="1" key="1">
    <citation type="journal article" date="2022" name="bioRxiv">
        <title>Sequencing and chromosome-scale assembly of the giantPleurodeles waltlgenome.</title>
        <authorList>
            <person name="Brown T."/>
            <person name="Elewa A."/>
            <person name="Iarovenko S."/>
            <person name="Subramanian E."/>
            <person name="Araus A.J."/>
            <person name="Petzold A."/>
            <person name="Susuki M."/>
            <person name="Suzuki K.-i.T."/>
            <person name="Hayashi T."/>
            <person name="Toyoda A."/>
            <person name="Oliveira C."/>
            <person name="Osipova E."/>
            <person name="Leigh N.D."/>
            <person name="Simon A."/>
            <person name="Yun M.H."/>
        </authorList>
    </citation>
    <scope>NUCLEOTIDE SEQUENCE</scope>
    <source>
        <strain evidence="1">20211129_DDA</strain>
        <tissue evidence="1">Liver</tissue>
    </source>
</reference>
<proteinExistence type="predicted"/>
<comment type="caution">
    <text evidence="1">The sequence shown here is derived from an EMBL/GenBank/DDBJ whole genome shotgun (WGS) entry which is preliminary data.</text>
</comment>
<dbReference type="Proteomes" id="UP001066276">
    <property type="component" value="Chromosome 4_2"/>
</dbReference>
<gene>
    <name evidence="1" type="ORF">NDU88_007174</name>
</gene>
<protein>
    <submittedName>
        <fullName evidence="1">Uncharacterized protein</fullName>
    </submittedName>
</protein>
<evidence type="ECO:0000313" key="1">
    <source>
        <dbReference type="EMBL" id="KAJ1166778.1"/>
    </source>
</evidence>
<dbReference type="AlphaFoldDB" id="A0AAV7SRU6"/>
<organism evidence="1 2">
    <name type="scientific">Pleurodeles waltl</name>
    <name type="common">Iberian ribbed newt</name>
    <dbReference type="NCBI Taxonomy" id="8319"/>
    <lineage>
        <taxon>Eukaryota</taxon>
        <taxon>Metazoa</taxon>
        <taxon>Chordata</taxon>
        <taxon>Craniata</taxon>
        <taxon>Vertebrata</taxon>
        <taxon>Euteleostomi</taxon>
        <taxon>Amphibia</taxon>
        <taxon>Batrachia</taxon>
        <taxon>Caudata</taxon>
        <taxon>Salamandroidea</taxon>
        <taxon>Salamandridae</taxon>
        <taxon>Pleurodelinae</taxon>
        <taxon>Pleurodeles</taxon>
    </lineage>
</organism>